<comment type="caution">
    <text evidence="1">The sequence shown here is derived from an EMBL/GenBank/DDBJ whole genome shotgun (WGS) entry which is preliminary data.</text>
</comment>
<gene>
    <name evidence="1" type="ORF">A2572_04245</name>
</gene>
<proteinExistence type="predicted"/>
<dbReference type="AlphaFoldDB" id="A0A1F5FPL0"/>
<evidence type="ECO:0000313" key="2">
    <source>
        <dbReference type="Proteomes" id="UP000179237"/>
    </source>
</evidence>
<organism evidence="1 2">
    <name type="scientific">Candidatus Collierbacteria bacterium RIFOXYD1_FULL_40_9</name>
    <dbReference type="NCBI Taxonomy" id="1817731"/>
    <lineage>
        <taxon>Bacteria</taxon>
        <taxon>Candidatus Collieribacteriota</taxon>
    </lineage>
</organism>
<protein>
    <submittedName>
        <fullName evidence="1">Uncharacterized protein</fullName>
    </submittedName>
</protein>
<dbReference type="Proteomes" id="UP000179237">
    <property type="component" value="Unassembled WGS sequence"/>
</dbReference>
<dbReference type="EMBL" id="MFAQ01000041">
    <property type="protein sequence ID" value="OGD81567.1"/>
    <property type="molecule type" value="Genomic_DNA"/>
</dbReference>
<accession>A0A1F5FPL0</accession>
<evidence type="ECO:0000313" key="1">
    <source>
        <dbReference type="EMBL" id="OGD81567.1"/>
    </source>
</evidence>
<name>A0A1F5FPL0_9BACT</name>
<sequence length="248" mass="27665">MTQSVVSCPNCGANMIFDMEQKRKCTNCYIVLEPAEFLARQIAKLGVLAQVNDEKITVLDMQGNTVCYIDLIGAENKVLLSVSSLSNTQLIRGYLATLNVFVRLSISSIEPLTDFCPICYERLSYDYFYSTGYPGNHFVGCNSKDHAFLYPIATLWLGSTLSHHYQSYIFTEDPAGLKVSKFSKAGGSNFFSFFRKASLVEVGIIKFGSDFQNLAVWVPKNVNDEIPELINFINSLALTNIKAVLINE</sequence>
<reference evidence="1 2" key="1">
    <citation type="journal article" date="2016" name="Nat. Commun.">
        <title>Thousands of microbial genomes shed light on interconnected biogeochemical processes in an aquifer system.</title>
        <authorList>
            <person name="Anantharaman K."/>
            <person name="Brown C.T."/>
            <person name="Hug L.A."/>
            <person name="Sharon I."/>
            <person name="Castelle C.J."/>
            <person name="Probst A.J."/>
            <person name="Thomas B.C."/>
            <person name="Singh A."/>
            <person name="Wilkins M.J."/>
            <person name="Karaoz U."/>
            <person name="Brodie E.L."/>
            <person name="Williams K.H."/>
            <person name="Hubbard S.S."/>
            <person name="Banfield J.F."/>
        </authorList>
    </citation>
    <scope>NUCLEOTIDE SEQUENCE [LARGE SCALE GENOMIC DNA]</scope>
</reference>